<dbReference type="Pfam" id="PF01077">
    <property type="entry name" value="NIR_SIR"/>
    <property type="match status" value="1"/>
</dbReference>
<evidence type="ECO:0000256" key="4">
    <source>
        <dbReference type="ARBA" id="ARBA00023002"/>
    </source>
</evidence>
<dbReference type="InterPro" id="IPR036136">
    <property type="entry name" value="Nit/Sulf_reduc_fer-like_dom_sf"/>
</dbReference>
<evidence type="ECO:0000313" key="10">
    <source>
        <dbReference type="Proteomes" id="UP000091979"/>
    </source>
</evidence>
<dbReference type="InterPro" id="IPR045854">
    <property type="entry name" value="NO2/SO3_Rdtase_4Fe4S_sf"/>
</dbReference>
<dbReference type="SUPFAM" id="SSF56014">
    <property type="entry name" value="Nitrite and sulphite reductase 4Fe-4S domain-like"/>
    <property type="match status" value="1"/>
</dbReference>
<dbReference type="InterPro" id="IPR005117">
    <property type="entry name" value="NiRdtase/SiRdtase_haem-b_fer"/>
</dbReference>
<dbReference type="InterPro" id="IPR006066">
    <property type="entry name" value="NO2/SO3_Rdtase_FeS/sirohaem_BS"/>
</dbReference>
<evidence type="ECO:0000256" key="5">
    <source>
        <dbReference type="ARBA" id="ARBA00023004"/>
    </source>
</evidence>
<keyword evidence="6" id="KW-0411">Iron-sulfur</keyword>
<dbReference type="Gene3D" id="3.30.413.10">
    <property type="entry name" value="Sulfite Reductase Hemoprotein, domain 1"/>
    <property type="match status" value="1"/>
</dbReference>
<dbReference type="GO" id="GO:0020037">
    <property type="term" value="F:heme binding"/>
    <property type="evidence" value="ECO:0007669"/>
    <property type="project" value="InterPro"/>
</dbReference>
<sequence length="212" mass="22958">MATLPASALIQRDKETYQIRLTPPSGVVTADELRQLADVADKYDVPLLKITSGQRIALIGLNEEDMANAAEEVPFRIGGHYIQACPGTDWCKMGQCDSLGLGKTLNEKIGTAKTAAKIKVGVCGCPIGCSESHIRDIGFIGGKSGWTMVIGGNSGSRPRIADTLAEKLTEEEALDLLDRFLTHYNDTAKKKQRVARYVEEHGIEAIREAMGL</sequence>
<proteinExistence type="predicted"/>
<name>A0A1B7X960_9BACT</name>
<evidence type="ECO:0000259" key="8">
    <source>
        <dbReference type="Pfam" id="PF03460"/>
    </source>
</evidence>
<dbReference type="PATRIC" id="fig|1560234.3.peg.2387"/>
<gene>
    <name evidence="9" type="ORF">SP90_15475</name>
</gene>
<reference evidence="9 10" key="1">
    <citation type="submission" date="2015-01" db="EMBL/GenBank/DDBJ databases">
        <title>Desulfovibrio sp. JC271 draft genome sequence.</title>
        <authorList>
            <person name="Shivani Y."/>
            <person name="Subhash Y."/>
            <person name="Sasikala C."/>
            <person name="Ramana C.V."/>
        </authorList>
    </citation>
    <scope>NUCLEOTIDE SEQUENCE [LARGE SCALE GENOMIC DNA]</scope>
    <source>
        <strain evidence="9 10">JC271</strain>
    </source>
</reference>
<keyword evidence="4" id="KW-0560">Oxidoreductase</keyword>
<feature type="domain" description="Nitrite/Sulfite reductase ferredoxin-like" evidence="8">
    <location>
        <begin position="11"/>
        <end position="72"/>
    </location>
</feature>
<dbReference type="PANTHER" id="PTHR43809">
    <property type="entry name" value="NITRITE REDUCTASE (NADH) LARGE SUBUNIT"/>
    <property type="match status" value="1"/>
</dbReference>
<dbReference type="GO" id="GO:0016491">
    <property type="term" value="F:oxidoreductase activity"/>
    <property type="evidence" value="ECO:0007669"/>
    <property type="project" value="UniProtKB-KW"/>
</dbReference>
<protein>
    <submittedName>
        <fullName evidence="9">Sulfite reductase, assimilatory-type</fullName>
    </submittedName>
</protein>
<evidence type="ECO:0000256" key="2">
    <source>
        <dbReference type="ARBA" id="ARBA00022617"/>
    </source>
</evidence>
<dbReference type="EMBL" id="JXMS01000036">
    <property type="protein sequence ID" value="OBQ45888.1"/>
    <property type="molecule type" value="Genomic_DNA"/>
</dbReference>
<keyword evidence="3" id="KW-0479">Metal-binding</keyword>
<dbReference type="Pfam" id="PF03460">
    <property type="entry name" value="NIR_SIR_ferr"/>
    <property type="match status" value="1"/>
</dbReference>
<evidence type="ECO:0000259" key="7">
    <source>
        <dbReference type="Pfam" id="PF01077"/>
    </source>
</evidence>
<dbReference type="PANTHER" id="PTHR43809:SF1">
    <property type="entry name" value="NITRITE REDUCTASE (NADH) LARGE SUBUNIT"/>
    <property type="match status" value="1"/>
</dbReference>
<evidence type="ECO:0000256" key="6">
    <source>
        <dbReference type="ARBA" id="ARBA00023014"/>
    </source>
</evidence>
<dbReference type="SUPFAM" id="SSF55124">
    <property type="entry name" value="Nitrite/Sulfite reductase N-terminal domain-like"/>
    <property type="match status" value="1"/>
</dbReference>
<dbReference type="Proteomes" id="UP000091979">
    <property type="component" value="Unassembled WGS sequence"/>
</dbReference>
<dbReference type="InterPro" id="IPR017220">
    <property type="entry name" value="Sulphite_reductase_assimil"/>
</dbReference>
<organism evidence="9 10">
    <name type="scientific">Halodesulfovibrio spirochaetisodalis</name>
    <dbReference type="NCBI Taxonomy" id="1560234"/>
    <lineage>
        <taxon>Bacteria</taxon>
        <taxon>Pseudomonadati</taxon>
        <taxon>Thermodesulfobacteriota</taxon>
        <taxon>Desulfovibrionia</taxon>
        <taxon>Desulfovibrionales</taxon>
        <taxon>Desulfovibrionaceae</taxon>
        <taxon>Halodesulfovibrio</taxon>
    </lineage>
</organism>
<evidence type="ECO:0000256" key="3">
    <source>
        <dbReference type="ARBA" id="ARBA00022723"/>
    </source>
</evidence>
<dbReference type="PIRSF" id="PIRSF037487">
    <property type="entry name" value="Sulfite_red_assimil"/>
    <property type="match status" value="1"/>
</dbReference>
<dbReference type="PRINTS" id="PR00397">
    <property type="entry name" value="SIROHAEM"/>
</dbReference>
<evidence type="ECO:0000313" key="9">
    <source>
        <dbReference type="EMBL" id="OBQ45888.1"/>
    </source>
</evidence>
<accession>A0A1B7X960</accession>
<dbReference type="STRING" id="1560234.SP90_15475"/>
<feature type="domain" description="Nitrite/sulphite reductase 4Fe-4S" evidence="7">
    <location>
        <begin position="82"/>
        <end position="210"/>
    </location>
</feature>
<keyword evidence="1" id="KW-0004">4Fe-4S</keyword>
<dbReference type="Gene3D" id="3.90.480.10">
    <property type="entry name" value="Sulfite Reductase Hemoprotein,Domain 2"/>
    <property type="match status" value="1"/>
</dbReference>
<keyword evidence="10" id="KW-1185">Reference proteome</keyword>
<dbReference type="InterPro" id="IPR052034">
    <property type="entry name" value="NasD-like"/>
</dbReference>
<dbReference type="AlphaFoldDB" id="A0A1B7X960"/>
<dbReference type="GO" id="GO:0051539">
    <property type="term" value="F:4 iron, 4 sulfur cluster binding"/>
    <property type="evidence" value="ECO:0007669"/>
    <property type="project" value="UniProtKB-KW"/>
</dbReference>
<evidence type="ECO:0000256" key="1">
    <source>
        <dbReference type="ARBA" id="ARBA00022485"/>
    </source>
</evidence>
<comment type="caution">
    <text evidence="9">The sequence shown here is derived from an EMBL/GenBank/DDBJ whole genome shotgun (WGS) entry which is preliminary data.</text>
</comment>
<dbReference type="RefSeq" id="WP_066858415.1">
    <property type="nucleotide sequence ID" value="NZ_JXMS01000036.1"/>
</dbReference>
<dbReference type="InterPro" id="IPR006067">
    <property type="entry name" value="NO2/SO3_Rdtase_4Fe4S_dom"/>
</dbReference>
<keyword evidence="2" id="KW-0349">Heme</keyword>
<dbReference type="GO" id="GO:0046872">
    <property type="term" value="F:metal ion binding"/>
    <property type="evidence" value="ECO:0007669"/>
    <property type="project" value="UniProtKB-KW"/>
</dbReference>
<keyword evidence="5" id="KW-0408">Iron</keyword>
<dbReference type="OrthoDB" id="9768666at2"/>